<comment type="caution">
    <text evidence="1">The sequence shown here is derived from an EMBL/GenBank/DDBJ whole genome shotgun (WGS) entry which is preliminary data.</text>
</comment>
<dbReference type="SUPFAM" id="SSF54909">
    <property type="entry name" value="Dimeric alpha+beta barrel"/>
    <property type="match status" value="1"/>
</dbReference>
<proteinExistence type="predicted"/>
<gene>
    <name evidence="1" type="ORF">KVT40_007196</name>
</gene>
<evidence type="ECO:0000313" key="2">
    <source>
        <dbReference type="Proteomes" id="UP000809789"/>
    </source>
</evidence>
<dbReference type="EMBL" id="JAESVG020000008">
    <property type="protein sequence ID" value="KAG8625445.1"/>
    <property type="molecule type" value="Genomic_DNA"/>
</dbReference>
<sequence>MVATEIVILPLKSSFDPNDKTSDNGKAQSEGYKLISKAPGFQDSWYGATVENDKELLMIINWDSVSSHISFTKSPDYPELGKCLTQTLAGAPSYIHFSFTSQSELKDALAQPVTENVTAYFTSVDKAFEEKLDQFRKVVEGDAVGAKGFAYGWGEEEVEHEKIGEGKKGRVLKLLIGWESVDAHMKFRETESFKENVGLLRDGPVALTMSHVKARPQSEAI</sequence>
<dbReference type="InterPro" id="IPR011008">
    <property type="entry name" value="Dimeric_a/b-barrel"/>
</dbReference>
<reference evidence="1" key="1">
    <citation type="submission" date="2021-07" db="EMBL/GenBank/DDBJ databases">
        <title>Elsinoe batatas strain:CRI-CJ2 Genome sequencing and assembly.</title>
        <authorList>
            <person name="Huang L."/>
        </authorList>
    </citation>
    <scope>NUCLEOTIDE SEQUENCE</scope>
    <source>
        <strain evidence="1">CRI-CJ2</strain>
    </source>
</reference>
<name>A0A8K0KY74_9PEZI</name>
<organism evidence="1 2">
    <name type="scientific">Elsinoe batatas</name>
    <dbReference type="NCBI Taxonomy" id="2601811"/>
    <lineage>
        <taxon>Eukaryota</taxon>
        <taxon>Fungi</taxon>
        <taxon>Dikarya</taxon>
        <taxon>Ascomycota</taxon>
        <taxon>Pezizomycotina</taxon>
        <taxon>Dothideomycetes</taxon>
        <taxon>Dothideomycetidae</taxon>
        <taxon>Myriangiales</taxon>
        <taxon>Elsinoaceae</taxon>
        <taxon>Elsinoe</taxon>
    </lineage>
</organism>
<keyword evidence="2" id="KW-1185">Reference proteome</keyword>
<accession>A0A8K0KY74</accession>
<evidence type="ECO:0008006" key="3">
    <source>
        <dbReference type="Google" id="ProtNLM"/>
    </source>
</evidence>
<dbReference type="Gene3D" id="3.30.70.100">
    <property type="match status" value="2"/>
</dbReference>
<dbReference type="OrthoDB" id="3830579at2759"/>
<dbReference type="AlphaFoldDB" id="A0A8K0KY74"/>
<dbReference type="Proteomes" id="UP000809789">
    <property type="component" value="Unassembled WGS sequence"/>
</dbReference>
<protein>
    <recommendedName>
        <fullName evidence="3">ABM domain-containing protein</fullName>
    </recommendedName>
</protein>
<evidence type="ECO:0000313" key="1">
    <source>
        <dbReference type="EMBL" id="KAG8625445.1"/>
    </source>
</evidence>